<dbReference type="OrthoDB" id="3265977at2"/>
<feature type="transmembrane region" description="Helical" evidence="2">
    <location>
        <begin position="131"/>
        <end position="149"/>
    </location>
</feature>
<feature type="transmembrane region" description="Helical" evidence="2">
    <location>
        <begin position="6"/>
        <end position="24"/>
    </location>
</feature>
<feature type="transmembrane region" description="Helical" evidence="2">
    <location>
        <begin position="155"/>
        <end position="174"/>
    </location>
</feature>
<dbReference type="Proteomes" id="UP000313849">
    <property type="component" value="Unassembled WGS sequence"/>
</dbReference>
<proteinExistence type="predicted"/>
<keyword evidence="2" id="KW-0812">Transmembrane</keyword>
<evidence type="ECO:0000313" key="4">
    <source>
        <dbReference type="Proteomes" id="UP000313849"/>
    </source>
</evidence>
<evidence type="ECO:0000256" key="2">
    <source>
        <dbReference type="SAM" id="Phobius"/>
    </source>
</evidence>
<dbReference type="AlphaFoldDB" id="A0A5C5B9Y4"/>
<dbReference type="RefSeq" id="WP_139987173.1">
    <property type="nucleotide sequence ID" value="NZ_VENP01000037.1"/>
</dbReference>
<feature type="region of interest" description="Disordered" evidence="1">
    <location>
        <begin position="74"/>
        <end position="103"/>
    </location>
</feature>
<name>A0A5C5B9Y4_9MICO</name>
<feature type="compositionally biased region" description="Low complexity" evidence="1">
    <location>
        <begin position="74"/>
        <end position="85"/>
    </location>
</feature>
<feature type="region of interest" description="Disordered" evidence="1">
    <location>
        <begin position="302"/>
        <end position="321"/>
    </location>
</feature>
<reference evidence="3 4" key="1">
    <citation type="submission" date="2019-06" db="EMBL/GenBank/DDBJ databases">
        <title>Draft genome sequence of Miniimonas arenae KCTC 19750T isolated from sea sand.</title>
        <authorList>
            <person name="Park S.-J."/>
        </authorList>
    </citation>
    <scope>NUCLEOTIDE SEQUENCE [LARGE SCALE GENOMIC DNA]</scope>
    <source>
        <strain evidence="3 4">KCTC 19750</strain>
    </source>
</reference>
<sequence length="337" mass="34649">MSTAGFVIAAAVMLILGYFVPSLVRRRQTIGDARVHDRFSASLRVVERRGRPTDGVPLSTTSLLLASRPVPAQAAPATARAPSPARAEEPTVNRPTGMAERRSAQEARRVAAVRAAIAARRAEQAAAARRRLVVTLALVTVTAVAWLAVVLADFSVLLAVFSSLVLVAVLVLGVRAAKAERAEWADVPASLVEPRAAVVAGPTYSPAELRSHLAAAGAATTAAPSTASEPAEAAADATSGRLRWQTDEPAEVAASTDAAAGTWTPVPVPVPTYTLKAEARRREDVAPDGELESAGDLAAAQVAPEGAGVEAQAAGAPDAEVPGIDLTAVLARRRASA</sequence>
<keyword evidence="4" id="KW-1185">Reference proteome</keyword>
<comment type="caution">
    <text evidence="3">The sequence shown here is derived from an EMBL/GenBank/DDBJ whole genome shotgun (WGS) entry which is preliminary data.</text>
</comment>
<keyword evidence="2" id="KW-1133">Transmembrane helix</keyword>
<organism evidence="3 4">
    <name type="scientific">Miniimonas arenae</name>
    <dbReference type="NCBI Taxonomy" id="676201"/>
    <lineage>
        <taxon>Bacteria</taxon>
        <taxon>Bacillati</taxon>
        <taxon>Actinomycetota</taxon>
        <taxon>Actinomycetes</taxon>
        <taxon>Micrococcales</taxon>
        <taxon>Beutenbergiaceae</taxon>
        <taxon>Miniimonas</taxon>
    </lineage>
</organism>
<evidence type="ECO:0000313" key="3">
    <source>
        <dbReference type="EMBL" id="TNU73640.1"/>
    </source>
</evidence>
<gene>
    <name evidence="3" type="ORF">FH969_10230</name>
</gene>
<dbReference type="EMBL" id="VENP01000037">
    <property type="protein sequence ID" value="TNU73640.1"/>
    <property type="molecule type" value="Genomic_DNA"/>
</dbReference>
<keyword evidence="2" id="KW-0472">Membrane</keyword>
<evidence type="ECO:0000256" key="1">
    <source>
        <dbReference type="SAM" id="MobiDB-lite"/>
    </source>
</evidence>
<protein>
    <submittedName>
        <fullName evidence="3">Uncharacterized protein</fullName>
    </submittedName>
</protein>
<accession>A0A5C5B9Y4</accession>